<comment type="caution">
    <text evidence="1">The sequence shown here is derived from an EMBL/GenBank/DDBJ whole genome shotgun (WGS) entry which is preliminary data.</text>
</comment>
<evidence type="ECO:0000313" key="1">
    <source>
        <dbReference type="EMBL" id="KAI4458121.1"/>
    </source>
</evidence>
<protein>
    <submittedName>
        <fullName evidence="1">Multi-copper oxidase</fullName>
    </submittedName>
</protein>
<name>A0ACB9STX9_HOLOL</name>
<gene>
    <name evidence="1" type="ORF">MML48_7g00007144</name>
</gene>
<organism evidence="1 2">
    <name type="scientific">Holotrichia oblita</name>
    <name type="common">Chafer beetle</name>
    <dbReference type="NCBI Taxonomy" id="644536"/>
    <lineage>
        <taxon>Eukaryota</taxon>
        <taxon>Metazoa</taxon>
        <taxon>Ecdysozoa</taxon>
        <taxon>Arthropoda</taxon>
        <taxon>Hexapoda</taxon>
        <taxon>Insecta</taxon>
        <taxon>Pterygota</taxon>
        <taxon>Neoptera</taxon>
        <taxon>Endopterygota</taxon>
        <taxon>Coleoptera</taxon>
        <taxon>Polyphaga</taxon>
        <taxon>Scarabaeiformia</taxon>
        <taxon>Scarabaeidae</taxon>
        <taxon>Melolonthinae</taxon>
        <taxon>Holotrichia</taxon>
    </lineage>
</organism>
<dbReference type="Proteomes" id="UP001056778">
    <property type="component" value="Chromosome 7"/>
</dbReference>
<evidence type="ECO:0000313" key="2">
    <source>
        <dbReference type="Proteomes" id="UP001056778"/>
    </source>
</evidence>
<sequence>MPIKRKIFIGCDSEALWIVMKRFKSAHQIAILQYSGTSDTDFPEGVPSYMDAHKEGLQVNALNVGMEEQNTSISMPHLKSLNEWDNSLVKTPDFKYFLSYDFYRMDNPYFHKPNVYGFHNVTDTKQQLLTPQLNRISMKLLPFPLLSERSHLKQEMFCNESTVSNCDKTFCECTHVVQIPLNVVEMILIDKGFAYDANHPFHLHGHAFRVIGMERLGKNVTVEKIIELDEKDLLLRNLDNPPIKDTVTVPDGGYTIIRFVASNPDHPCYRTCVLNEPMDCVFNFTLEYYYSMSKACYDCPFAKDDCSREDCVAADGTQRPLVTVNRQMPGPSIEVCQGDTIVVNVENNIMSEGSTIHWHGQHQIEVPYMDGVPYITQCPIQPGTTFTYRFLARQVGTQFWHSHSGIQRGDGMYGPLVVRQSAESNPHIDLYDYDLSEHVILAHDWTEMSGIDKFLYLYHAEGDNKPTNILVNGKGRFEEFTSDDGETVQTPLARFVVDEGYRYRFRFINNGILDCPLEISVDGHTLTVISTDGSDLVAVEAESFVMYAGERYDVVINANQEPGLYWIRFRGLIDCADHNCHQEAVLQYSGFSDDDYPVENTGYDEGLREGLQINSVNVGMEVENGTSLSVAYLNSVFTMDDNMKGTPDFQYVVEFSLNSLNNPLFHKENAYGFSEVDVTYRRLTPQINHMSMAFKSFPLLTGRYSLDEDSFCNDTTVADSSCTTEMCSCTHVQQIPLNSLVELIFVDTVATTNHPIHLHGYAFRVIGMEYLGEAVTKESILELDANGLLRRNFDDPPLKDTVNVPATGYTIVRFIADNPGFWFLHCHLEFHAAIGMGIVFKVGENDDMVTVPDGFPECGDAGI</sequence>
<accession>A0ACB9STX9</accession>
<proteinExistence type="predicted"/>
<dbReference type="EMBL" id="CM043021">
    <property type="protein sequence ID" value="KAI4458121.1"/>
    <property type="molecule type" value="Genomic_DNA"/>
</dbReference>
<reference evidence="1" key="1">
    <citation type="submission" date="2022-04" db="EMBL/GenBank/DDBJ databases">
        <title>Chromosome-scale genome assembly of Holotrichia oblita Faldermann.</title>
        <authorList>
            <person name="Rongchong L."/>
        </authorList>
    </citation>
    <scope>NUCLEOTIDE SEQUENCE</scope>
    <source>
        <strain evidence="1">81SQS9</strain>
    </source>
</reference>
<keyword evidence="2" id="KW-1185">Reference proteome</keyword>